<evidence type="ECO:0000313" key="2">
    <source>
        <dbReference type="EMBL" id="KAK7461398.1"/>
    </source>
</evidence>
<organism evidence="2 3">
    <name type="scientific">Marasmiellus scandens</name>
    <dbReference type="NCBI Taxonomy" id="2682957"/>
    <lineage>
        <taxon>Eukaryota</taxon>
        <taxon>Fungi</taxon>
        <taxon>Dikarya</taxon>
        <taxon>Basidiomycota</taxon>
        <taxon>Agaricomycotina</taxon>
        <taxon>Agaricomycetes</taxon>
        <taxon>Agaricomycetidae</taxon>
        <taxon>Agaricales</taxon>
        <taxon>Marasmiineae</taxon>
        <taxon>Omphalotaceae</taxon>
        <taxon>Marasmiellus</taxon>
    </lineage>
</organism>
<accession>A0ABR1JL31</accession>
<comment type="caution">
    <text evidence="2">The sequence shown here is derived from an EMBL/GenBank/DDBJ whole genome shotgun (WGS) entry which is preliminary data.</text>
</comment>
<gene>
    <name evidence="2" type="ORF">VKT23_008576</name>
</gene>
<proteinExistence type="predicted"/>
<evidence type="ECO:0000256" key="1">
    <source>
        <dbReference type="SAM" id="MobiDB-lite"/>
    </source>
</evidence>
<protein>
    <recommendedName>
        <fullName evidence="4">Zinc finger PHD-type domain-containing protein</fullName>
    </recommendedName>
</protein>
<sequence>MTKGKGKKKAGRSTGAKAPRKSLGSLPEPSTADDSIRAVKRRKANVAHDSESDSSASDEVHEEQSLDYQTDFAKTPQNAQWCSGCDDDTETPKATCATCKHIVCYGPQKSGACLELTKKAVTNPPWSCFVCPACEYLTQQHPGSKNSQFRYIGFYNSDGEPITKIILSIRNRQFSFFKPLKLEKLALVQLRCAGIHDDFDLPFQITVLRASAFASGVVTVSEVLKHRLQSPHATTIDFPSQPQPLLTATITFNLATETGMNQHSRQMLDLMNSVEAMGITRIMFLLVTHADPERGDLHYAAEGAGAERLEVVMKELFPPTIQEWLIRKENYLFMLVCGSKPLTQPGYNYLQNQVTRRVFQNIFLFPSSHLQPHEITFFLTNFVELALYRHDDVETATMLALKNLHTLGLHTRILHVSSCSDKEGKPSCKAERYVWCHRSRRPWGVETPTFCPTCNSVKTFVNERLRQLAPNNGYMVVFKCQGQTGDTARLCTNQVTVPLTSSELNLNCGPKGKLGEWQKHAFKWDLAILERF</sequence>
<evidence type="ECO:0000313" key="3">
    <source>
        <dbReference type="Proteomes" id="UP001498398"/>
    </source>
</evidence>
<feature type="compositionally biased region" description="Basic residues" evidence="1">
    <location>
        <begin position="1"/>
        <end position="11"/>
    </location>
</feature>
<dbReference type="EMBL" id="JBANRG010000013">
    <property type="protein sequence ID" value="KAK7461398.1"/>
    <property type="molecule type" value="Genomic_DNA"/>
</dbReference>
<dbReference type="Proteomes" id="UP001498398">
    <property type="component" value="Unassembled WGS sequence"/>
</dbReference>
<reference evidence="2 3" key="1">
    <citation type="submission" date="2024-01" db="EMBL/GenBank/DDBJ databases">
        <title>A draft genome for the cacao thread blight pathogen Marasmiellus scandens.</title>
        <authorList>
            <person name="Baruah I.K."/>
            <person name="Leung J."/>
            <person name="Bukari Y."/>
            <person name="Amoako-Attah I."/>
            <person name="Meinhardt L.W."/>
            <person name="Bailey B.A."/>
            <person name="Cohen S.P."/>
        </authorList>
    </citation>
    <scope>NUCLEOTIDE SEQUENCE [LARGE SCALE GENOMIC DNA]</scope>
    <source>
        <strain evidence="2 3">GH-19</strain>
    </source>
</reference>
<keyword evidence="3" id="KW-1185">Reference proteome</keyword>
<name>A0ABR1JL31_9AGAR</name>
<feature type="region of interest" description="Disordered" evidence="1">
    <location>
        <begin position="1"/>
        <end position="66"/>
    </location>
</feature>
<evidence type="ECO:0008006" key="4">
    <source>
        <dbReference type="Google" id="ProtNLM"/>
    </source>
</evidence>